<reference evidence="1 2" key="1">
    <citation type="journal article" date="2015" name="Parasit. Vectors">
        <title>Draft genome of the scabies mite.</title>
        <authorList>
            <person name="Rider S.D.Jr."/>
            <person name="Morgan M.S."/>
            <person name="Arlian L.G."/>
        </authorList>
    </citation>
    <scope>NUCLEOTIDE SEQUENCE [LARGE SCALE GENOMIC DNA]</scope>
    <source>
        <strain evidence="1">Arlian Lab</strain>
    </source>
</reference>
<sequence length="70" mass="8388">MKILKSCVFARNDYRRDMEIFLSFCSKRHHHHHTRFIPLPGKKVLFCYCSALFEALEPIEVLKKQKPKII</sequence>
<dbReference type="VEuPathDB" id="VectorBase:SSCA009047"/>
<protein>
    <submittedName>
        <fullName evidence="1">Uncharacterized protein</fullName>
    </submittedName>
</protein>
<evidence type="ECO:0000313" key="1">
    <source>
        <dbReference type="EMBL" id="KPM08693.1"/>
    </source>
</evidence>
<dbReference type="AlphaFoldDB" id="A0A132ACP7"/>
<name>A0A132ACP7_SARSC</name>
<evidence type="ECO:0000313" key="2">
    <source>
        <dbReference type="Proteomes" id="UP000616769"/>
    </source>
</evidence>
<proteinExistence type="predicted"/>
<organism evidence="1 2">
    <name type="scientific">Sarcoptes scabiei</name>
    <name type="common">Itch mite</name>
    <name type="synonym">Acarus scabiei</name>
    <dbReference type="NCBI Taxonomy" id="52283"/>
    <lineage>
        <taxon>Eukaryota</taxon>
        <taxon>Metazoa</taxon>
        <taxon>Ecdysozoa</taxon>
        <taxon>Arthropoda</taxon>
        <taxon>Chelicerata</taxon>
        <taxon>Arachnida</taxon>
        <taxon>Acari</taxon>
        <taxon>Acariformes</taxon>
        <taxon>Sarcoptiformes</taxon>
        <taxon>Astigmata</taxon>
        <taxon>Psoroptidia</taxon>
        <taxon>Sarcoptoidea</taxon>
        <taxon>Sarcoptidae</taxon>
        <taxon>Sarcoptinae</taxon>
        <taxon>Sarcoptes</taxon>
    </lineage>
</organism>
<dbReference type="EMBL" id="JXLN01012621">
    <property type="protein sequence ID" value="KPM08693.1"/>
    <property type="molecule type" value="Genomic_DNA"/>
</dbReference>
<dbReference type="Proteomes" id="UP000616769">
    <property type="component" value="Unassembled WGS sequence"/>
</dbReference>
<accession>A0A132ACP7</accession>
<gene>
    <name evidence="1" type="ORF">QR98_0072170</name>
</gene>
<comment type="caution">
    <text evidence="1">The sequence shown here is derived from an EMBL/GenBank/DDBJ whole genome shotgun (WGS) entry which is preliminary data.</text>
</comment>